<feature type="domain" description="CRC" evidence="5">
    <location>
        <begin position="67"/>
        <end position="147"/>
    </location>
</feature>
<comment type="function">
    <text evidence="3">Involved in regulation of actin and microtubule organization. Part of a WAVE complex that activates the Arp2/3 complex.</text>
</comment>
<feature type="region of interest" description="Disordered" evidence="4">
    <location>
        <begin position="120"/>
        <end position="142"/>
    </location>
</feature>
<comment type="similarity">
    <text evidence="1">Belongs to the ABI family.</text>
</comment>
<evidence type="ECO:0000256" key="1">
    <source>
        <dbReference type="ARBA" id="ARBA00010020"/>
    </source>
</evidence>
<dbReference type="OrthoDB" id="10369999at2759"/>
<organism evidence="6 7">
    <name type="scientific">Musa troglodytarum</name>
    <name type="common">fe'i banana</name>
    <dbReference type="NCBI Taxonomy" id="320322"/>
    <lineage>
        <taxon>Eukaryota</taxon>
        <taxon>Viridiplantae</taxon>
        <taxon>Streptophyta</taxon>
        <taxon>Embryophyta</taxon>
        <taxon>Tracheophyta</taxon>
        <taxon>Spermatophyta</taxon>
        <taxon>Magnoliopsida</taxon>
        <taxon>Liliopsida</taxon>
        <taxon>Zingiberales</taxon>
        <taxon>Musaceae</taxon>
        <taxon>Musa</taxon>
    </lineage>
</organism>
<keyword evidence="7" id="KW-1185">Reference proteome</keyword>
<dbReference type="EMBL" id="CP097510">
    <property type="protein sequence ID" value="URE38383.1"/>
    <property type="molecule type" value="Genomic_DNA"/>
</dbReference>
<evidence type="ECO:0000256" key="2">
    <source>
        <dbReference type="ARBA" id="ARBA00011513"/>
    </source>
</evidence>
<feature type="compositionally biased region" description="Basic and acidic residues" evidence="4">
    <location>
        <begin position="132"/>
        <end position="142"/>
    </location>
</feature>
<dbReference type="PROSITE" id="PS51634">
    <property type="entry name" value="CRC"/>
    <property type="match status" value="1"/>
</dbReference>
<feature type="region of interest" description="Disordered" evidence="4">
    <location>
        <begin position="37"/>
        <end position="65"/>
    </location>
</feature>
<feature type="region of interest" description="Disordered" evidence="4">
    <location>
        <begin position="279"/>
        <end position="347"/>
    </location>
</feature>
<dbReference type="AlphaFoldDB" id="A0A9E7HWL3"/>
<dbReference type="Gene3D" id="6.10.140.1620">
    <property type="match status" value="1"/>
</dbReference>
<dbReference type="InterPro" id="IPR028457">
    <property type="entry name" value="ABI"/>
</dbReference>
<reference evidence="6" key="1">
    <citation type="submission" date="2022-05" db="EMBL/GenBank/DDBJ databases">
        <title>The Musa troglodytarum L. genome provides insights into the mechanism of non-climacteric behaviour and enrichment of carotenoids.</title>
        <authorList>
            <person name="Wang J."/>
        </authorList>
    </citation>
    <scope>NUCLEOTIDE SEQUENCE</scope>
    <source>
        <tissue evidence="6">Leaf</tissue>
    </source>
</reference>
<feature type="compositionally biased region" description="Pro residues" evidence="4">
    <location>
        <begin position="47"/>
        <end position="59"/>
    </location>
</feature>
<proteinExistence type="inferred from homology"/>
<accession>A0A9E7HWL3</accession>
<evidence type="ECO:0000256" key="4">
    <source>
        <dbReference type="SAM" id="MobiDB-lite"/>
    </source>
</evidence>
<dbReference type="Proteomes" id="UP001055439">
    <property type="component" value="Chromosome 8"/>
</dbReference>
<protein>
    <submittedName>
        <fullName evidence="6">Tesmin TSO1-like CXC domain containing protein</fullName>
    </submittedName>
</protein>
<name>A0A9E7HWL3_9LILI</name>
<evidence type="ECO:0000256" key="3">
    <source>
        <dbReference type="ARBA" id="ARBA00025223"/>
    </source>
</evidence>
<evidence type="ECO:0000259" key="5">
    <source>
        <dbReference type="PROSITE" id="PS51634"/>
    </source>
</evidence>
<dbReference type="PANTHER" id="PTHR10460">
    <property type="entry name" value="ABL INTERACTOR FAMILY MEMBER"/>
    <property type="match status" value="1"/>
</dbReference>
<sequence length="743" mass="81194">MEQSGQPAASAPSDFPPRKLVRHLDFTAAAYGGASSSAAVSVSLDPPQQPQQQPPPRRPAPASLPISRPAISSIAVAAYCECFASGVYCDGCNCSNCCNNVENEAARHEAVEATLERNPNAFRPKIGSSPHASRDGRNFEGSEERKALFRGDHGSTLYMQQAANASLNGAIGPSAFMSPSASRKRKNQELFFGASVKDQPTKRLTQLPQARTSSPASFSASTPAASAINTAPMASTKVTYRSLLADVVQPEHIRDLCKLLVMVSGEVAETFADRKVQEKLAEKESQVESSLVPSEREIDQRQKDADMQKASADEHSSGNPAEKTSMEESESDCGDGQKGGRPMSPGTLALLCDEQDTVFMTSQATGTAPRSSNNYNTSEVYAEQERCVLTEFRDYLLKLVTYGRMKEEKYSSMSSKCEVSPCHMVSAPNGVARAAVPAAAEKSQTMKLVPPNSKKYPLAEQQTIGNGDIKPKIEKPEILMEEGKDTKESTTVISKVPSTQYREDEREEERFHHALLESKDLRSQLHHAADYCETAFSQAEHKKMIVEGTKSYICEAMVAVVDHLGNVSSKLEQSLLANAVVVQTEQRIDCLKQRLLTCQHYAISHELSSMQLSIKFPRQHQHYVSPAAQCIGKSSDDLSRTEGTNSQPSEVPITKDHSSVMEHLLGSQAGTHFMPASNEMISGVELAKAVPVLEGPFILSKPRNSSFSCKSEDLYMLGGINQKKKPMQIDNFLSFLRFNKRKI</sequence>
<dbReference type="InterPro" id="IPR005172">
    <property type="entry name" value="CRC"/>
</dbReference>
<evidence type="ECO:0000313" key="7">
    <source>
        <dbReference type="Proteomes" id="UP001055439"/>
    </source>
</evidence>
<gene>
    <name evidence="6" type="ORF">MUK42_05980</name>
</gene>
<comment type="subunit">
    <text evidence="2">Binds SCAR.</text>
</comment>
<evidence type="ECO:0000313" key="6">
    <source>
        <dbReference type="EMBL" id="URE38383.1"/>
    </source>
</evidence>
<feature type="compositionally biased region" description="Low complexity" evidence="4">
    <location>
        <begin position="37"/>
        <end position="46"/>
    </location>
</feature>
<dbReference type="PANTHER" id="PTHR10460:SF11">
    <property type="entry name" value="PROTEIN ABIL5-RELATED"/>
    <property type="match status" value="1"/>
</dbReference>
<feature type="compositionally biased region" description="Basic and acidic residues" evidence="4">
    <location>
        <begin position="294"/>
        <end position="316"/>
    </location>
</feature>